<feature type="region of interest" description="Disordered" evidence="1">
    <location>
        <begin position="378"/>
        <end position="411"/>
    </location>
</feature>
<dbReference type="STRING" id="1901.BB341_13315"/>
<dbReference type="eggNOG" id="ENOG5030YXN">
    <property type="taxonomic scope" value="Bacteria"/>
</dbReference>
<dbReference type="AlphaFoldDB" id="E2PXN6"/>
<dbReference type="GeneID" id="93730412"/>
<gene>
    <name evidence="2" type="ORF">SCLAV_3055</name>
</gene>
<reference evidence="2 3" key="1">
    <citation type="journal article" date="2010" name="Genome Biol. Evol.">
        <title>The sequence of a 1.8-mb bacterial linear plasmid reveals a rich evolutionary reservoir of secondary metabolic pathways.</title>
        <authorList>
            <person name="Medema M.H."/>
            <person name="Trefzer A."/>
            <person name="Kovalchuk A."/>
            <person name="van den Berg M."/>
            <person name="Mueller U."/>
            <person name="Heijne W."/>
            <person name="Wu L."/>
            <person name="Alam M.T."/>
            <person name="Ronning C.M."/>
            <person name="Nierman W.C."/>
            <person name="Bovenberg R.A.L."/>
            <person name="Breitling R."/>
            <person name="Takano E."/>
        </authorList>
    </citation>
    <scope>NUCLEOTIDE SEQUENCE [LARGE SCALE GENOMIC DNA]</scope>
    <source>
        <strain evidence="3">ATCC 27064 / DSM 738 / JCM 4710 / NBRC 13307 / NCIMB 12785 / NRRL 3585 / VKM Ac-602</strain>
    </source>
</reference>
<keyword evidence="3" id="KW-1185">Reference proteome</keyword>
<dbReference type="Proteomes" id="UP000002357">
    <property type="component" value="Chromosome"/>
</dbReference>
<feature type="region of interest" description="Disordered" evidence="1">
    <location>
        <begin position="481"/>
        <end position="539"/>
    </location>
</feature>
<evidence type="ECO:0000313" key="3">
    <source>
        <dbReference type="Proteomes" id="UP000002357"/>
    </source>
</evidence>
<feature type="region of interest" description="Disordered" evidence="1">
    <location>
        <begin position="433"/>
        <end position="453"/>
    </location>
</feature>
<dbReference type="EMBL" id="CM000913">
    <property type="protein sequence ID" value="EFG08126.1"/>
    <property type="molecule type" value="Genomic_DNA"/>
</dbReference>
<dbReference type="OrthoDB" id="4335609at2"/>
<organism evidence="2 3">
    <name type="scientific">Streptomyces clavuligerus</name>
    <dbReference type="NCBI Taxonomy" id="1901"/>
    <lineage>
        <taxon>Bacteria</taxon>
        <taxon>Bacillati</taxon>
        <taxon>Actinomycetota</taxon>
        <taxon>Actinomycetes</taxon>
        <taxon>Kitasatosporales</taxon>
        <taxon>Streptomycetaceae</taxon>
        <taxon>Streptomyces</taxon>
    </lineage>
</organism>
<evidence type="ECO:0000313" key="2">
    <source>
        <dbReference type="EMBL" id="EFG08126.1"/>
    </source>
</evidence>
<evidence type="ECO:0000256" key="1">
    <source>
        <dbReference type="SAM" id="MobiDB-lite"/>
    </source>
</evidence>
<accession>E2PXN6</accession>
<feature type="compositionally biased region" description="Basic and acidic residues" evidence="1">
    <location>
        <begin position="503"/>
        <end position="539"/>
    </location>
</feature>
<sequence>MSTGMGYYTVDSVLPDVSLPVSPSVDASEAAGQVLDAALDQAQDLLLPALVGLGSLSGALLAGRAALAGTQLLAEAAIRAAGAQRELRRQRVDACRAAECWRQAAFAAAGVNARIETLAVRVRKAELPPGPDGPPVPPPLSPVGMTLGQLWERLAATERRLRSAEAAQARAELERTPLVATGVPGSDRLALRLRERRARALAEYALTTSADAPRDRPPERPVAPSGESAVSFGVELIARLPPDVDPADRLLVEEAVAVAAEEAAAGRAAAAGRHLREAEQFADRAVRAAGRRREAREWAALQLGFLRDAPAGLPPEAANALPTAPPDEIALLERTLDGGEPPDEALRARIGARVGNRTSALRQLYTAQVVRAVLRRTADGSRAAAPARERGRGTAQNAGNPPGTVDWTPPGWGGEHWLRLIPTDSGHARVVTMHRARPAGTETEDDRDRDRRRCAEAPRQLRALERLLDRAEVTMRLTFDPVPVPAPVSVPEASAARAPVAADRARARRGDGPQARALDRPDRPDRPKRSDRPGPEPRR</sequence>
<feature type="compositionally biased region" description="Low complexity" evidence="1">
    <location>
        <begin position="489"/>
        <end position="502"/>
    </location>
</feature>
<proteinExistence type="predicted"/>
<name>E2PXN6_STRCL</name>
<feature type="region of interest" description="Disordered" evidence="1">
    <location>
        <begin position="207"/>
        <end position="227"/>
    </location>
</feature>
<dbReference type="KEGG" id="sclf:BB341_13315"/>
<protein>
    <submittedName>
        <fullName evidence="2">Uncharacterized protein</fullName>
    </submittedName>
</protein>
<dbReference type="RefSeq" id="WP_003961185.1">
    <property type="nucleotide sequence ID" value="NZ_CM000913.1"/>
</dbReference>